<dbReference type="Gene3D" id="2.40.50.180">
    <property type="entry name" value="CheA-289, Domain 4"/>
    <property type="match status" value="1"/>
</dbReference>
<organism evidence="2 3">
    <name type="scientific">Handelsmanbacteria sp. (strain RIFCSPLOWO2_12_FULL_64_10)</name>
    <dbReference type="NCBI Taxonomy" id="1817868"/>
    <lineage>
        <taxon>Bacteria</taxon>
        <taxon>Candidatus Handelsmaniibacteriota</taxon>
    </lineage>
</organism>
<dbReference type="AlphaFoldDB" id="A0A1F6CZ26"/>
<reference evidence="2 3" key="1">
    <citation type="journal article" date="2016" name="Nat. Commun.">
        <title>Thousands of microbial genomes shed light on interconnected biogeochemical processes in an aquifer system.</title>
        <authorList>
            <person name="Anantharaman K."/>
            <person name="Brown C.T."/>
            <person name="Hug L.A."/>
            <person name="Sharon I."/>
            <person name="Castelle C.J."/>
            <person name="Probst A.J."/>
            <person name="Thomas B.C."/>
            <person name="Singh A."/>
            <person name="Wilkins M.J."/>
            <person name="Karaoz U."/>
            <person name="Brodie E.L."/>
            <person name="Williams K.H."/>
            <person name="Hubbard S.S."/>
            <person name="Banfield J.F."/>
        </authorList>
    </citation>
    <scope>NUCLEOTIDE SEQUENCE [LARGE SCALE GENOMIC DNA]</scope>
    <source>
        <strain evidence="3">RIFCSPLOWO2_12_FULL_64_10</strain>
    </source>
</reference>
<evidence type="ECO:0000259" key="1">
    <source>
        <dbReference type="PROSITE" id="PS50851"/>
    </source>
</evidence>
<dbReference type="PANTHER" id="PTHR22617">
    <property type="entry name" value="CHEMOTAXIS SENSOR HISTIDINE KINASE-RELATED"/>
    <property type="match status" value="1"/>
</dbReference>
<dbReference type="InterPro" id="IPR039315">
    <property type="entry name" value="CheW"/>
</dbReference>
<accession>A0A1F6CZ26</accession>
<evidence type="ECO:0000313" key="2">
    <source>
        <dbReference type="EMBL" id="OGG54320.1"/>
    </source>
</evidence>
<dbReference type="Proteomes" id="UP000178606">
    <property type="component" value="Unassembled WGS sequence"/>
</dbReference>
<dbReference type="PROSITE" id="PS50851">
    <property type="entry name" value="CHEW"/>
    <property type="match status" value="1"/>
</dbReference>
<comment type="caution">
    <text evidence="2">The sequence shown here is derived from an EMBL/GenBank/DDBJ whole genome shotgun (WGS) entry which is preliminary data.</text>
</comment>
<protein>
    <recommendedName>
        <fullName evidence="1">CheW-like domain-containing protein</fullName>
    </recommendedName>
</protein>
<dbReference type="SMART" id="SM00260">
    <property type="entry name" value="CheW"/>
    <property type="match status" value="1"/>
</dbReference>
<gene>
    <name evidence="2" type="ORF">A3F84_14840</name>
</gene>
<dbReference type="Gene3D" id="2.30.30.40">
    <property type="entry name" value="SH3 Domains"/>
    <property type="match status" value="1"/>
</dbReference>
<dbReference type="SUPFAM" id="SSF50341">
    <property type="entry name" value="CheW-like"/>
    <property type="match status" value="1"/>
</dbReference>
<dbReference type="GO" id="GO:0007165">
    <property type="term" value="P:signal transduction"/>
    <property type="evidence" value="ECO:0007669"/>
    <property type="project" value="InterPro"/>
</dbReference>
<evidence type="ECO:0000313" key="3">
    <source>
        <dbReference type="Proteomes" id="UP000178606"/>
    </source>
</evidence>
<dbReference type="Pfam" id="PF01584">
    <property type="entry name" value="CheW"/>
    <property type="match status" value="1"/>
</dbReference>
<dbReference type="EMBL" id="MFKF01000107">
    <property type="protein sequence ID" value="OGG54320.1"/>
    <property type="molecule type" value="Genomic_DNA"/>
</dbReference>
<dbReference type="PANTHER" id="PTHR22617:SF23">
    <property type="entry name" value="CHEMOTAXIS PROTEIN CHEW"/>
    <property type="match status" value="1"/>
</dbReference>
<sequence>MASPAQTQRTLMVFTLAGQSCAIPLKSVREVVPMAQLARPPGLPALLEGFLNLRGEAVPVVRLRRLFGLPEASPGLYTPMVVLKGREGPLALLVDEVSGVLSASEEAGLPVQEGHAFNDCVEAEVVLDGRAVHLLSTDRLLLEQERRRIAELQVVAQRRLSDLG</sequence>
<name>A0A1F6CZ26_HANXR</name>
<dbReference type="GO" id="GO:0005829">
    <property type="term" value="C:cytosol"/>
    <property type="evidence" value="ECO:0007669"/>
    <property type="project" value="TreeGrafter"/>
</dbReference>
<dbReference type="GO" id="GO:0006935">
    <property type="term" value="P:chemotaxis"/>
    <property type="evidence" value="ECO:0007669"/>
    <property type="project" value="InterPro"/>
</dbReference>
<proteinExistence type="predicted"/>
<feature type="domain" description="CheW-like" evidence="1">
    <location>
        <begin position="8"/>
        <end position="146"/>
    </location>
</feature>
<dbReference type="InterPro" id="IPR002545">
    <property type="entry name" value="CheW-lke_dom"/>
</dbReference>
<dbReference type="InterPro" id="IPR036061">
    <property type="entry name" value="CheW-like_dom_sf"/>
</dbReference>